<protein>
    <submittedName>
        <fullName evidence="1">Uncharacterized protein</fullName>
    </submittedName>
</protein>
<gene>
    <name evidence="1" type="ORF">MSG28_000670</name>
</gene>
<sequence>MTFERPVSAPPPPRPPPPDILEESSLLNNLQEIMQLCVPGAPGWRPPGSARAAARRAQRVACDAPSPCCYMRGHISRTIMLGAGSDTALDPRDADASRPASPAPVQMPSTSLAAETCSQDDIQPELDTEILALLGDAPKSDIQFGKPTHKDLASRWQDILEKGLLKDVKEKILDSYLIPENCSLLVAPTLNPEANLASRNAQGQTSALNGGRHRSDRRRRRVPGGDRPRASDSESEAPPPPVAEKGSIEKPEKLYTKIPTSDRQHNMIYLELSSYHMDSKI</sequence>
<comment type="caution">
    <text evidence="1">The sequence shown here is derived from an EMBL/GenBank/DDBJ whole genome shotgun (WGS) entry which is preliminary data.</text>
</comment>
<name>A0ACC0K1Y7_CHOFU</name>
<reference evidence="1 2" key="1">
    <citation type="journal article" date="2022" name="Genome Biol. Evol.">
        <title>The Spruce Budworm Genome: Reconstructing the Evolutionary History of Antifreeze Proteins.</title>
        <authorList>
            <person name="Beliveau C."/>
            <person name="Gagne P."/>
            <person name="Picq S."/>
            <person name="Vernygora O."/>
            <person name="Keeling C.I."/>
            <person name="Pinkney K."/>
            <person name="Doucet D."/>
            <person name="Wen F."/>
            <person name="Johnston J.S."/>
            <person name="Maaroufi H."/>
            <person name="Boyle B."/>
            <person name="Laroche J."/>
            <person name="Dewar K."/>
            <person name="Juretic N."/>
            <person name="Blackburn G."/>
            <person name="Nisole A."/>
            <person name="Brunet B."/>
            <person name="Brandao M."/>
            <person name="Lumley L."/>
            <person name="Duan J."/>
            <person name="Quan G."/>
            <person name="Lucarotti C.J."/>
            <person name="Roe A.D."/>
            <person name="Sperling F.A.H."/>
            <person name="Levesque R.C."/>
            <person name="Cusson M."/>
        </authorList>
    </citation>
    <scope>NUCLEOTIDE SEQUENCE [LARGE SCALE GENOMIC DNA]</scope>
    <source>
        <strain evidence="1">Glfc:IPQL:Cfum</strain>
    </source>
</reference>
<organism evidence="1 2">
    <name type="scientific">Choristoneura fumiferana</name>
    <name type="common">Spruce budworm moth</name>
    <name type="synonym">Archips fumiferana</name>
    <dbReference type="NCBI Taxonomy" id="7141"/>
    <lineage>
        <taxon>Eukaryota</taxon>
        <taxon>Metazoa</taxon>
        <taxon>Ecdysozoa</taxon>
        <taxon>Arthropoda</taxon>
        <taxon>Hexapoda</taxon>
        <taxon>Insecta</taxon>
        <taxon>Pterygota</taxon>
        <taxon>Neoptera</taxon>
        <taxon>Endopterygota</taxon>
        <taxon>Lepidoptera</taxon>
        <taxon>Glossata</taxon>
        <taxon>Ditrysia</taxon>
        <taxon>Tortricoidea</taxon>
        <taxon>Tortricidae</taxon>
        <taxon>Tortricinae</taxon>
        <taxon>Choristoneura</taxon>
    </lineage>
</organism>
<keyword evidence="2" id="KW-1185">Reference proteome</keyword>
<proteinExistence type="predicted"/>
<evidence type="ECO:0000313" key="2">
    <source>
        <dbReference type="Proteomes" id="UP001064048"/>
    </source>
</evidence>
<evidence type="ECO:0000313" key="1">
    <source>
        <dbReference type="EMBL" id="KAI8430380.1"/>
    </source>
</evidence>
<dbReference type="Proteomes" id="UP001064048">
    <property type="component" value="Chromosome Z"/>
</dbReference>
<accession>A0ACC0K1Y7</accession>
<dbReference type="EMBL" id="CM046131">
    <property type="protein sequence ID" value="KAI8430380.1"/>
    <property type="molecule type" value="Genomic_DNA"/>
</dbReference>